<keyword evidence="9" id="KW-0408">Iron</keyword>
<dbReference type="InterPro" id="IPR006638">
    <property type="entry name" value="Elp3/MiaA/NifB-like_rSAM"/>
</dbReference>
<dbReference type="Proteomes" id="UP000191931">
    <property type="component" value="Unassembled WGS sequence"/>
</dbReference>
<comment type="pathway">
    <text evidence="3">Cofactor biosynthesis; Fe-Mo cofactor biosynthesis.</text>
</comment>
<dbReference type="SUPFAM" id="SSF53146">
    <property type="entry name" value="Nitrogenase accessory factor-like"/>
    <property type="match status" value="1"/>
</dbReference>
<evidence type="ECO:0000256" key="7">
    <source>
        <dbReference type="ARBA" id="ARBA00022691"/>
    </source>
</evidence>
<dbReference type="PANTHER" id="PTHR43787:SF13">
    <property type="entry name" value="FEMO COFACTOR BIOSYNTHESIS PROTEIN NIFB"/>
    <property type="match status" value="1"/>
</dbReference>
<dbReference type="SFLD" id="SFLDG01068">
    <property type="entry name" value="FeMo_cofactor_biosynthesis_pro"/>
    <property type="match status" value="1"/>
</dbReference>
<feature type="compositionally biased region" description="Polar residues" evidence="15">
    <location>
        <begin position="305"/>
        <end position="323"/>
    </location>
</feature>
<evidence type="ECO:0000256" key="13">
    <source>
        <dbReference type="ARBA" id="ARBA00030926"/>
    </source>
</evidence>
<dbReference type="InterPro" id="IPR003731">
    <property type="entry name" value="Di-Nase_FeMo-co_biosynth"/>
</dbReference>
<dbReference type="STRING" id="1246637.MTBBW1_410030"/>
<sequence length="458" mass="51112">MNIDTHPCFNPKACKSHGRVHLPVAPRCNIQCNFCNRKFDCVNESRPGVSSSILNPLQAMAYLDKVMGAKKNISVVGIAGPGDPFANPDETLTTLKMVRRKYPDMLLCVATNGLNLPDYLDDLAELKVSHVSITINAVDPRIGEGIYSWVRFGKKSLPPSKGAALILEKQMESVNGLKGRGIIVKVNTIVLPGINDHHVIDIAREMAKHHVDLLNCMPYYPNEGSNFSHLKEPSAQSISKIQSDAKKHIPQMLHCKRCRADAVGMLDEQPNMELMDSLRECASQRHPYENEFVFQQKQHEKKHASGQTQHGKNNVSQQNRHQNNSSLFSEHSFVAVATREGVLVNQHLGEAKELNIYDIRNERPQLVDRRELPQPGGMDLRWHTIADILKDCHHILVSGIGDAPRRVLTERGFNVLTVNGLIPEVIHAVKHEDDITHLLKREPSLCMAECSGSGMGCM</sequence>
<dbReference type="Gene3D" id="3.20.20.70">
    <property type="entry name" value="Aldolase class I"/>
    <property type="match status" value="1"/>
</dbReference>
<evidence type="ECO:0000256" key="3">
    <source>
        <dbReference type="ARBA" id="ARBA00005155"/>
    </source>
</evidence>
<dbReference type="SFLD" id="SFLDG01067">
    <property type="entry name" value="SPASM/twitch_domain_containing"/>
    <property type="match status" value="1"/>
</dbReference>
<evidence type="ECO:0000313" key="17">
    <source>
        <dbReference type="EMBL" id="SLM31675.1"/>
    </source>
</evidence>
<feature type="domain" description="Radical SAM core" evidence="16">
    <location>
        <begin position="14"/>
        <end position="259"/>
    </location>
</feature>
<evidence type="ECO:0000256" key="2">
    <source>
        <dbReference type="ARBA" id="ARBA00003522"/>
    </source>
</evidence>
<evidence type="ECO:0000256" key="6">
    <source>
        <dbReference type="ARBA" id="ARBA00022485"/>
    </source>
</evidence>
<keyword evidence="11" id="KW-0535">Nitrogen fixation</keyword>
<dbReference type="SFLD" id="SFLDS00029">
    <property type="entry name" value="Radical_SAM"/>
    <property type="match status" value="1"/>
</dbReference>
<feature type="region of interest" description="Disordered" evidence="15">
    <location>
        <begin position="296"/>
        <end position="323"/>
    </location>
</feature>
<dbReference type="OrthoDB" id="9785734at2"/>
<dbReference type="Pfam" id="PF04055">
    <property type="entry name" value="Radical_SAM"/>
    <property type="match status" value="1"/>
</dbReference>
<dbReference type="CDD" id="cd01335">
    <property type="entry name" value="Radical_SAM"/>
    <property type="match status" value="1"/>
</dbReference>
<dbReference type="EMBL" id="FWEV01000283">
    <property type="protein sequence ID" value="SLM31675.1"/>
    <property type="molecule type" value="Genomic_DNA"/>
</dbReference>
<comment type="similarity">
    <text evidence="4">Belongs to the radical SAM superfamily. NifB family.</text>
</comment>
<evidence type="ECO:0000256" key="10">
    <source>
        <dbReference type="ARBA" id="ARBA00023014"/>
    </source>
</evidence>
<dbReference type="AlphaFoldDB" id="A0A1W1HGZ0"/>
<dbReference type="Gene3D" id="3.30.420.130">
    <property type="entry name" value="Dinitrogenase iron-molybdenum cofactor biosynthesis domain"/>
    <property type="match status" value="1"/>
</dbReference>
<dbReference type="GO" id="GO:0046872">
    <property type="term" value="F:metal ion binding"/>
    <property type="evidence" value="ECO:0007669"/>
    <property type="project" value="UniProtKB-KW"/>
</dbReference>
<comment type="cofactor">
    <cofactor evidence="1">
        <name>[4Fe-4S] cluster</name>
        <dbReference type="ChEBI" id="CHEBI:49883"/>
    </cofactor>
</comment>
<keyword evidence="6" id="KW-0004">4Fe-4S</keyword>
<accession>A0A1W1HGZ0</accession>
<evidence type="ECO:0000256" key="11">
    <source>
        <dbReference type="ARBA" id="ARBA00023231"/>
    </source>
</evidence>
<evidence type="ECO:0000256" key="15">
    <source>
        <dbReference type="SAM" id="MobiDB-lite"/>
    </source>
</evidence>
<dbReference type="Pfam" id="PF02579">
    <property type="entry name" value="Nitro_FeMo-Co"/>
    <property type="match status" value="1"/>
</dbReference>
<evidence type="ECO:0000256" key="8">
    <source>
        <dbReference type="ARBA" id="ARBA00022723"/>
    </source>
</evidence>
<name>A0A1W1HGZ0_9BACT</name>
<dbReference type="InterPro" id="IPR005980">
    <property type="entry name" value="Nase_CF_NifB"/>
</dbReference>
<proteinExistence type="inferred from homology"/>
<evidence type="ECO:0000256" key="14">
    <source>
        <dbReference type="ARBA" id="ARBA00032102"/>
    </source>
</evidence>
<dbReference type="SUPFAM" id="SSF102114">
    <property type="entry name" value="Radical SAM enzymes"/>
    <property type="match status" value="1"/>
</dbReference>
<dbReference type="InterPro" id="IPR007197">
    <property type="entry name" value="rSAM"/>
</dbReference>
<protein>
    <recommendedName>
        <fullName evidence="5">FeMo cofactor biosynthesis protein NifB</fullName>
    </recommendedName>
    <alternativeName>
        <fullName evidence="14">Nitrogenase cofactor maturase NifB</fullName>
    </alternativeName>
    <alternativeName>
        <fullName evidence="13">Radical SAM assemblase NifB</fullName>
    </alternativeName>
</protein>
<dbReference type="NCBIfam" id="TIGR01290">
    <property type="entry name" value="nifB"/>
    <property type="match status" value="1"/>
</dbReference>
<dbReference type="InterPro" id="IPR000385">
    <property type="entry name" value="MoaA_NifB_PqqE_Fe-S-bd_CS"/>
</dbReference>
<dbReference type="RefSeq" id="WP_080800654.1">
    <property type="nucleotide sequence ID" value="NZ_LT828541.1"/>
</dbReference>
<dbReference type="GO" id="GO:0032324">
    <property type="term" value="P:molybdopterin cofactor biosynthetic process"/>
    <property type="evidence" value="ECO:0007669"/>
    <property type="project" value="UniProtKB-ARBA"/>
</dbReference>
<organism evidence="17 18">
    <name type="scientific">Desulfamplus magnetovallimortis</name>
    <dbReference type="NCBI Taxonomy" id="1246637"/>
    <lineage>
        <taxon>Bacteria</taxon>
        <taxon>Pseudomonadati</taxon>
        <taxon>Thermodesulfobacteriota</taxon>
        <taxon>Desulfobacteria</taxon>
        <taxon>Desulfobacterales</taxon>
        <taxon>Desulfobacteraceae</taxon>
        <taxon>Desulfamplus</taxon>
    </lineage>
</organism>
<dbReference type="PROSITE" id="PS01305">
    <property type="entry name" value="MOAA_NIFB_PQQE"/>
    <property type="match status" value="1"/>
</dbReference>
<comment type="function">
    <text evidence="2">Involved in the biosynthesis of the iron-molybdenum cofactor (FeMo-co or M-cluster) found in the dinitrogenase enzyme of the nitrogenase complex in nitrogen-fixing microorganisms. NifB catalyzes the crucial step of radical SAM-dependent carbide insertion that occurs concomitant with the insertion of a 9th sulfur and the rearrangement/coupling of two [4Fe-4S] clusters into a [8Fe-9S-C] cluster, the precursor to the M-cluster.</text>
</comment>
<keyword evidence="7" id="KW-0949">S-adenosyl-L-methionine</keyword>
<dbReference type="UniPathway" id="UPA00782"/>
<keyword evidence="10" id="KW-0411">Iron-sulfur</keyword>
<dbReference type="PROSITE" id="PS51918">
    <property type="entry name" value="RADICAL_SAM"/>
    <property type="match status" value="1"/>
</dbReference>
<dbReference type="SMART" id="SM00729">
    <property type="entry name" value="Elp3"/>
    <property type="match status" value="1"/>
</dbReference>
<reference evidence="17 18" key="1">
    <citation type="submission" date="2017-03" db="EMBL/GenBank/DDBJ databases">
        <authorList>
            <person name="Afonso C.L."/>
            <person name="Miller P.J."/>
            <person name="Scott M.A."/>
            <person name="Spackman E."/>
            <person name="Goraichik I."/>
            <person name="Dimitrov K.M."/>
            <person name="Suarez D.L."/>
            <person name="Swayne D.E."/>
        </authorList>
    </citation>
    <scope>NUCLEOTIDE SEQUENCE [LARGE SCALE GENOMIC DNA]</scope>
    <source>
        <strain evidence="17">PRJEB14757</strain>
    </source>
</reference>
<dbReference type="GO" id="GO:0051539">
    <property type="term" value="F:4 iron, 4 sulfur cluster binding"/>
    <property type="evidence" value="ECO:0007669"/>
    <property type="project" value="UniProtKB-KW"/>
</dbReference>
<evidence type="ECO:0000256" key="1">
    <source>
        <dbReference type="ARBA" id="ARBA00001966"/>
    </source>
</evidence>
<evidence type="ECO:0000313" key="18">
    <source>
        <dbReference type="Proteomes" id="UP000191931"/>
    </source>
</evidence>
<keyword evidence="8" id="KW-0479">Metal-binding</keyword>
<gene>
    <name evidence="17" type="primary">nifB</name>
    <name evidence="17" type="ORF">MTBBW1_410030</name>
</gene>
<keyword evidence="12" id="KW-0456">Lyase</keyword>
<dbReference type="GO" id="GO:0016829">
    <property type="term" value="F:lyase activity"/>
    <property type="evidence" value="ECO:0007669"/>
    <property type="project" value="UniProtKB-KW"/>
</dbReference>
<evidence type="ECO:0000259" key="16">
    <source>
        <dbReference type="PROSITE" id="PS51918"/>
    </source>
</evidence>
<evidence type="ECO:0000256" key="12">
    <source>
        <dbReference type="ARBA" id="ARBA00023239"/>
    </source>
</evidence>
<dbReference type="InterPro" id="IPR013785">
    <property type="entry name" value="Aldolase_TIM"/>
</dbReference>
<dbReference type="InterPro" id="IPR036105">
    <property type="entry name" value="DiNase_FeMo-co_biosyn_sf"/>
</dbReference>
<evidence type="ECO:0000256" key="4">
    <source>
        <dbReference type="ARBA" id="ARBA00006804"/>
    </source>
</evidence>
<dbReference type="PANTHER" id="PTHR43787">
    <property type="entry name" value="FEMO COFACTOR BIOSYNTHESIS PROTEIN NIFB-RELATED"/>
    <property type="match status" value="1"/>
</dbReference>
<evidence type="ECO:0000256" key="5">
    <source>
        <dbReference type="ARBA" id="ARBA00021702"/>
    </source>
</evidence>
<dbReference type="InterPro" id="IPR058240">
    <property type="entry name" value="rSAM_sf"/>
</dbReference>
<dbReference type="SFLD" id="SFLDF00281">
    <property type="entry name" value="FeMo_cofactor_biosynthesis_pro"/>
    <property type="match status" value="1"/>
</dbReference>
<keyword evidence="18" id="KW-1185">Reference proteome</keyword>
<evidence type="ECO:0000256" key="9">
    <source>
        <dbReference type="ARBA" id="ARBA00023004"/>
    </source>
</evidence>